<gene>
    <name evidence="10" type="ORF">DP130_10915</name>
</gene>
<feature type="domain" description="Acyl-ACP thioesterase-like C-terminal" evidence="9">
    <location>
        <begin position="149"/>
        <end position="246"/>
    </location>
</feature>
<keyword evidence="4" id="KW-0276">Fatty acid metabolism</keyword>
<keyword evidence="2" id="KW-0444">Lipid biosynthesis</keyword>
<accession>A0A4Q0VC97</accession>
<evidence type="ECO:0000256" key="3">
    <source>
        <dbReference type="ARBA" id="ARBA00022801"/>
    </source>
</evidence>
<dbReference type="InterPro" id="IPR029069">
    <property type="entry name" value="HotDog_dom_sf"/>
</dbReference>
<dbReference type="InterPro" id="IPR002864">
    <property type="entry name" value="Acyl-ACP_thioesterase_NHD"/>
</dbReference>
<dbReference type="Gene3D" id="3.10.129.10">
    <property type="entry name" value="Hotdog Thioesterase"/>
    <property type="match status" value="1"/>
</dbReference>
<evidence type="ECO:0000313" key="10">
    <source>
        <dbReference type="EMBL" id="RXI46637.1"/>
    </source>
</evidence>
<dbReference type="GO" id="GO:0016297">
    <property type="term" value="F:fatty acyl-[ACP] hydrolase activity"/>
    <property type="evidence" value="ECO:0007669"/>
    <property type="project" value="InterPro"/>
</dbReference>
<dbReference type="PANTHER" id="PTHR31727:SF6">
    <property type="entry name" value="OLEOYL-ACYL CARRIER PROTEIN THIOESTERASE 1, CHLOROPLASTIC"/>
    <property type="match status" value="1"/>
</dbReference>
<evidence type="ECO:0000256" key="5">
    <source>
        <dbReference type="ARBA" id="ARBA00022946"/>
    </source>
</evidence>
<name>A0A4Q0VC97_CLOTA</name>
<comment type="similarity">
    <text evidence="1">Belongs to the acyl-ACP thioesterase family.</text>
</comment>
<reference evidence="10 11" key="1">
    <citation type="submission" date="2018-06" db="EMBL/GenBank/DDBJ databases">
        <title>Genome conservation of Clostridium tetani.</title>
        <authorList>
            <person name="Bruggemann H."/>
            <person name="Popoff M.R."/>
        </authorList>
    </citation>
    <scope>NUCLEOTIDE SEQUENCE [LARGE SCALE GENOMIC DNA]</scope>
    <source>
        <strain evidence="10 11">2017.061</strain>
    </source>
</reference>
<organism evidence="10 11">
    <name type="scientific">Clostridium tetani</name>
    <dbReference type="NCBI Taxonomy" id="1513"/>
    <lineage>
        <taxon>Bacteria</taxon>
        <taxon>Bacillati</taxon>
        <taxon>Bacillota</taxon>
        <taxon>Clostridia</taxon>
        <taxon>Eubacteriales</taxon>
        <taxon>Clostridiaceae</taxon>
        <taxon>Clostridium</taxon>
    </lineage>
</organism>
<evidence type="ECO:0000256" key="2">
    <source>
        <dbReference type="ARBA" id="ARBA00022516"/>
    </source>
</evidence>
<evidence type="ECO:0000259" key="8">
    <source>
        <dbReference type="Pfam" id="PF01643"/>
    </source>
</evidence>
<protein>
    <submittedName>
        <fullName evidence="10">Acyl-ACP thioesterase</fullName>
    </submittedName>
</protein>
<dbReference type="PANTHER" id="PTHR31727">
    <property type="entry name" value="OLEOYL-ACYL CARRIER PROTEIN THIOESTERASE 1, CHLOROPLASTIC"/>
    <property type="match status" value="1"/>
</dbReference>
<dbReference type="Pfam" id="PF20791">
    <property type="entry name" value="Acyl-ACP_TE_C"/>
    <property type="match status" value="1"/>
</dbReference>
<keyword evidence="5" id="KW-0809">Transit peptide</keyword>
<keyword evidence="3" id="KW-0378">Hydrolase</keyword>
<dbReference type="InterPro" id="IPR045023">
    <property type="entry name" value="FATA/B"/>
</dbReference>
<dbReference type="GO" id="GO:0000036">
    <property type="term" value="F:acyl carrier activity"/>
    <property type="evidence" value="ECO:0007669"/>
    <property type="project" value="TreeGrafter"/>
</dbReference>
<proteinExistence type="inferred from homology"/>
<evidence type="ECO:0000256" key="7">
    <source>
        <dbReference type="ARBA" id="ARBA00023160"/>
    </source>
</evidence>
<evidence type="ECO:0000259" key="9">
    <source>
        <dbReference type="Pfam" id="PF20791"/>
    </source>
</evidence>
<keyword evidence="6" id="KW-0443">Lipid metabolism</keyword>
<evidence type="ECO:0000313" key="11">
    <source>
        <dbReference type="Proteomes" id="UP000290921"/>
    </source>
</evidence>
<evidence type="ECO:0000256" key="1">
    <source>
        <dbReference type="ARBA" id="ARBA00006500"/>
    </source>
</evidence>
<dbReference type="InterPro" id="IPR049427">
    <property type="entry name" value="Acyl-ACP_TE_C"/>
</dbReference>
<dbReference type="CDD" id="cd00586">
    <property type="entry name" value="4HBT"/>
    <property type="match status" value="2"/>
</dbReference>
<sequence>MSKMEKDYEIHYYEVDYKKRALITSIINYLGDIATKQSEDMNVGLKYMEENKIAWVIYKWDINIKEFPVYGDIVKIKTSPKCFEKFYAYRDFEVINSKGEKIIEALSQWLLIDTDKRRLKKIPLELFKFYGVEDVECEDIEISKINELKKVDNEKIFNVRYSDIDTNGHVNNSKYISWIIETVPLEIVLNYSLKNLNMTYKKETVYGDMVRVLCEIENKDDMAICRHSIADKNNNELNIAETTWQKNKEAEN</sequence>
<feature type="domain" description="Acyl-ACP thioesterase N-terminal hotdog" evidence="8">
    <location>
        <begin position="3"/>
        <end position="129"/>
    </location>
</feature>
<comment type="caution">
    <text evidence="10">The sequence shown here is derived from an EMBL/GenBank/DDBJ whole genome shotgun (WGS) entry which is preliminary data.</text>
</comment>
<keyword evidence="7" id="KW-0275">Fatty acid biosynthesis</keyword>
<evidence type="ECO:0000256" key="4">
    <source>
        <dbReference type="ARBA" id="ARBA00022832"/>
    </source>
</evidence>
<evidence type="ECO:0000256" key="6">
    <source>
        <dbReference type="ARBA" id="ARBA00023098"/>
    </source>
</evidence>
<dbReference type="Proteomes" id="UP000290921">
    <property type="component" value="Unassembled WGS sequence"/>
</dbReference>
<dbReference type="Pfam" id="PF01643">
    <property type="entry name" value="Acyl-ACP_TE"/>
    <property type="match status" value="1"/>
</dbReference>
<dbReference type="AlphaFoldDB" id="A0A4Q0VC97"/>
<dbReference type="EMBL" id="QMAP01000010">
    <property type="protein sequence ID" value="RXI46637.1"/>
    <property type="molecule type" value="Genomic_DNA"/>
</dbReference>
<dbReference type="SUPFAM" id="SSF54637">
    <property type="entry name" value="Thioesterase/thiol ester dehydrase-isomerase"/>
    <property type="match status" value="2"/>
</dbReference>